<keyword evidence="3" id="KW-1185">Reference proteome</keyword>
<dbReference type="InterPro" id="IPR033932">
    <property type="entry name" value="YtcJ-like"/>
</dbReference>
<evidence type="ECO:0000259" key="1">
    <source>
        <dbReference type="Pfam" id="PF07969"/>
    </source>
</evidence>
<proteinExistence type="predicted"/>
<dbReference type="SUPFAM" id="SSF51556">
    <property type="entry name" value="Metallo-dependent hydrolases"/>
    <property type="match status" value="1"/>
</dbReference>
<dbReference type="CDD" id="cd01300">
    <property type="entry name" value="YtcJ_like"/>
    <property type="match status" value="1"/>
</dbReference>
<organism evidence="2 3">
    <name type="scientific">Carex littledalei</name>
    <dbReference type="NCBI Taxonomy" id="544730"/>
    <lineage>
        <taxon>Eukaryota</taxon>
        <taxon>Viridiplantae</taxon>
        <taxon>Streptophyta</taxon>
        <taxon>Embryophyta</taxon>
        <taxon>Tracheophyta</taxon>
        <taxon>Spermatophyta</taxon>
        <taxon>Magnoliopsida</taxon>
        <taxon>Liliopsida</taxon>
        <taxon>Poales</taxon>
        <taxon>Cyperaceae</taxon>
        <taxon>Cyperoideae</taxon>
        <taxon>Cariceae</taxon>
        <taxon>Carex</taxon>
        <taxon>Carex subgen. Euthyceras</taxon>
    </lineage>
</organism>
<gene>
    <name evidence="2" type="ORF">FCM35_KLT19429</name>
</gene>
<dbReference type="InterPro" id="IPR013108">
    <property type="entry name" value="Amidohydro_3"/>
</dbReference>
<reference evidence="2" key="1">
    <citation type="submission" date="2020-01" db="EMBL/GenBank/DDBJ databases">
        <title>Genome sequence of Kobresia littledalei, the first chromosome-level genome in the family Cyperaceae.</title>
        <authorList>
            <person name="Qu G."/>
        </authorList>
    </citation>
    <scope>NUCLEOTIDE SEQUENCE</scope>
    <source>
        <strain evidence="2">C.B.Clarke</strain>
        <tissue evidence="2">Leaf</tissue>
    </source>
</reference>
<dbReference type="Gene3D" id="3.20.20.140">
    <property type="entry name" value="Metal-dependent hydrolases"/>
    <property type="match status" value="1"/>
</dbReference>
<dbReference type="OrthoDB" id="3501663at2759"/>
<dbReference type="InterPro" id="IPR011059">
    <property type="entry name" value="Metal-dep_hydrolase_composite"/>
</dbReference>
<dbReference type="PANTHER" id="PTHR22642:SF2">
    <property type="entry name" value="PROTEIN LONG AFTER FAR-RED 3"/>
    <property type="match status" value="1"/>
</dbReference>
<protein>
    <submittedName>
        <fullName evidence="2">Amidohydrolase YtcJ</fullName>
    </submittedName>
</protein>
<dbReference type="Gene3D" id="3.10.310.70">
    <property type="match status" value="1"/>
</dbReference>
<dbReference type="Pfam" id="PF07969">
    <property type="entry name" value="Amidohydro_3"/>
    <property type="match status" value="1"/>
</dbReference>
<dbReference type="Gene3D" id="2.30.40.10">
    <property type="entry name" value="Urease, subunit C, domain 1"/>
    <property type="match status" value="1"/>
</dbReference>
<evidence type="ECO:0000313" key="2">
    <source>
        <dbReference type="EMBL" id="KAF3336843.1"/>
    </source>
</evidence>
<name>A0A833RBW7_9POAL</name>
<keyword evidence="2" id="KW-0378">Hydrolase</keyword>
<dbReference type="InterPro" id="IPR032466">
    <property type="entry name" value="Metal_Hydrolase"/>
</dbReference>
<dbReference type="SUPFAM" id="SSF51338">
    <property type="entry name" value="Composite domain of metallo-dependent hydrolases"/>
    <property type="match status" value="1"/>
</dbReference>
<dbReference type="GO" id="GO:0016810">
    <property type="term" value="F:hydrolase activity, acting on carbon-nitrogen (but not peptide) bonds"/>
    <property type="evidence" value="ECO:0007669"/>
    <property type="project" value="InterPro"/>
</dbReference>
<dbReference type="Proteomes" id="UP000623129">
    <property type="component" value="Unassembled WGS sequence"/>
</dbReference>
<evidence type="ECO:0000313" key="3">
    <source>
        <dbReference type="Proteomes" id="UP000623129"/>
    </source>
</evidence>
<dbReference type="PANTHER" id="PTHR22642">
    <property type="entry name" value="IMIDAZOLONEPROPIONASE"/>
    <property type="match status" value="1"/>
</dbReference>
<dbReference type="EMBL" id="SWLB01000007">
    <property type="protein sequence ID" value="KAF3336843.1"/>
    <property type="molecule type" value="Genomic_DNA"/>
</dbReference>
<accession>A0A833RBW7</accession>
<sequence>MAFGKNLALFLSAAGVALLAIAFLPSFNPFWSSWRKGRQVAEMVVLNATIYTSDASLPFAAAMAVRDGRILGIGNYSTIQGFIGDGTHKLNLNGKVVLPGFIDSHVHLIFGGLQLMRVKVGGIRNKEDFVSKVEEAVKEKSPGQWILGGGWNIDLWGGGYPEASWLDGISPQNPVWLSRMDGHMGVANSLALKIAGITRDTLDPVGGAITKNSNGEPNGLLVDSAMKLVLSKIPEVSVDETRAALFLANRHALLHGVTAMVDMGRFFPGASVEDSWQDLSEVYEWADSLGKMMARVYLFFPMATWSQLAELIREKGRRLSQWIYLGGVKAFADGSLGSNSALFHEPYEDDPSNNGIQIVDIDWLANATLHSDKSGLQVAIHAIGDKANDMVLDMYRSVISVNGVRDRRFRIEHAQHLLPSTASRFGQETVIPSVQPDHMLDDAGAAEKKIGTKRALEGSYIFQSLLDGGAPLAFGSDWPVTDINPLRAIKTAIYRKPPGWDHAWIPTERISLDDALKAHTISAAHACFLDQELGSLSPGKYADFVVLPANSWAEFAQNPSDFVSATYVNGKQAYPF</sequence>
<feature type="domain" description="Amidohydrolase 3" evidence="1">
    <location>
        <begin position="91"/>
        <end position="574"/>
    </location>
</feature>
<comment type="caution">
    <text evidence="2">The sequence shown here is derived from an EMBL/GenBank/DDBJ whole genome shotgun (WGS) entry which is preliminary data.</text>
</comment>
<dbReference type="AlphaFoldDB" id="A0A833RBW7"/>